<evidence type="ECO:0000259" key="3">
    <source>
        <dbReference type="PROSITE" id="PS51186"/>
    </source>
</evidence>
<dbReference type="Pfam" id="PF00583">
    <property type="entry name" value="Acetyltransf_1"/>
    <property type="match status" value="1"/>
</dbReference>
<evidence type="ECO:0000313" key="4">
    <source>
        <dbReference type="EMBL" id="RIJ28551.1"/>
    </source>
</evidence>
<dbReference type="Gene3D" id="3.40.630.30">
    <property type="match status" value="1"/>
</dbReference>
<reference evidence="4 5" key="1">
    <citation type="submission" date="2018-08" db="EMBL/GenBank/DDBJ databases">
        <title>Henriciella mobilis sp. nov., isolated from seawater.</title>
        <authorList>
            <person name="Cheng H."/>
            <person name="Wu Y.-H."/>
            <person name="Xu X.-W."/>
            <person name="Guo L.-L."/>
        </authorList>
    </citation>
    <scope>NUCLEOTIDE SEQUENCE [LARGE SCALE GENOMIC DNA]</scope>
    <source>
        <strain evidence="4 5">JN25</strain>
    </source>
</reference>
<name>A0A399RDJ6_9PROT</name>
<dbReference type="CDD" id="cd04301">
    <property type="entry name" value="NAT_SF"/>
    <property type="match status" value="1"/>
</dbReference>
<dbReference type="PANTHER" id="PTHR43877:SF2">
    <property type="entry name" value="AMINOALKYLPHOSPHONATE N-ACETYLTRANSFERASE-RELATED"/>
    <property type="match status" value="1"/>
</dbReference>
<dbReference type="Proteomes" id="UP000266385">
    <property type="component" value="Unassembled WGS sequence"/>
</dbReference>
<evidence type="ECO:0000256" key="2">
    <source>
        <dbReference type="ARBA" id="ARBA00023315"/>
    </source>
</evidence>
<sequence length="161" mass="17327">MSGASSSVRVRDFQPDDGPAFKALNLAWIEQLFEIEPSDLAQLENPQGQIIDRGGRVLIADLDGVPVGTAGLLVGHEPATLELVKMSAREDLRGLGIGKALIAGCIQAAREMGAARIWLESNRKLDAALGLYRASGFRELTCDEMASSPYSRCDIQMVLTL</sequence>
<protein>
    <submittedName>
        <fullName evidence="4">GNAT family N-acetyltransferase</fullName>
    </submittedName>
</protein>
<proteinExistence type="predicted"/>
<keyword evidence="2" id="KW-0012">Acyltransferase</keyword>
<gene>
    <name evidence="4" type="ORF">D1223_14340</name>
</gene>
<dbReference type="InterPro" id="IPR050832">
    <property type="entry name" value="Bact_Acetyltransf"/>
</dbReference>
<dbReference type="PANTHER" id="PTHR43877">
    <property type="entry name" value="AMINOALKYLPHOSPHONATE N-ACETYLTRANSFERASE-RELATED-RELATED"/>
    <property type="match status" value="1"/>
</dbReference>
<dbReference type="RefSeq" id="WP_119377086.1">
    <property type="nucleotide sequence ID" value="NZ_QWFX01000013.1"/>
</dbReference>
<dbReference type="OrthoDB" id="1431064at2"/>
<comment type="caution">
    <text evidence="4">The sequence shown here is derived from an EMBL/GenBank/DDBJ whole genome shotgun (WGS) entry which is preliminary data.</text>
</comment>
<organism evidence="4 5">
    <name type="scientific">Henriciella mobilis</name>
    <dbReference type="NCBI Taxonomy" id="2305467"/>
    <lineage>
        <taxon>Bacteria</taxon>
        <taxon>Pseudomonadati</taxon>
        <taxon>Pseudomonadota</taxon>
        <taxon>Alphaproteobacteria</taxon>
        <taxon>Hyphomonadales</taxon>
        <taxon>Hyphomonadaceae</taxon>
        <taxon>Henriciella</taxon>
    </lineage>
</organism>
<feature type="domain" description="N-acetyltransferase" evidence="3">
    <location>
        <begin position="8"/>
        <end position="161"/>
    </location>
</feature>
<keyword evidence="1 4" id="KW-0808">Transferase</keyword>
<dbReference type="PROSITE" id="PS51186">
    <property type="entry name" value="GNAT"/>
    <property type="match status" value="1"/>
</dbReference>
<dbReference type="InterPro" id="IPR016181">
    <property type="entry name" value="Acyl_CoA_acyltransferase"/>
</dbReference>
<evidence type="ECO:0000256" key="1">
    <source>
        <dbReference type="ARBA" id="ARBA00022679"/>
    </source>
</evidence>
<keyword evidence="5" id="KW-1185">Reference proteome</keyword>
<dbReference type="InterPro" id="IPR000182">
    <property type="entry name" value="GNAT_dom"/>
</dbReference>
<dbReference type="SUPFAM" id="SSF55729">
    <property type="entry name" value="Acyl-CoA N-acyltransferases (Nat)"/>
    <property type="match status" value="1"/>
</dbReference>
<dbReference type="GO" id="GO:0016747">
    <property type="term" value="F:acyltransferase activity, transferring groups other than amino-acyl groups"/>
    <property type="evidence" value="ECO:0007669"/>
    <property type="project" value="InterPro"/>
</dbReference>
<dbReference type="AlphaFoldDB" id="A0A399RDJ6"/>
<evidence type="ECO:0000313" key="5">
    <source>
        <dbReference type="Proteomes" id="UP000266385"/>
    </source>
</evidence>
<accession>A0A399RDJ6</accession>
<dbReference type="EMBL" id="QWFX01000013">
    <property type="protein sequence ID" value="RIJ28551.1"/>
    <property type="molecule type" value="Genomic_DNA"/>
</dbReference>